<protein>
    <recommendedName>
        <fullName evidence="7">Zn(2)-C6 fungal-type domain-containing protein</fullName>
    </recommendedName>
</protein>
<dbReference type="AlphaFoldDB" id="A0A3A2ZNY6"/>
<keyword evidence="3" id="KW-0238">DNA-binding</keyword>
<evidence type="ECO:0000256" key="2">
    <source>
        <dbReference type="ARBA" id="ARBA00023015"/>
    </source>
</evidence>
<dbReference type="GO" id="GO:0000981">
    <property type="term" value="F:DNA-binding transcription factor activity, RNA polymerase II-specific"/>
    <property type="evidence" value="ECO:0007669"/>
    <property type="project" value="InterPro"/>
</dbReference>
<keyword evidence="5" id="KW-0539">Nucleus</keyword>
<dbReference type="SMART" id="SM00066">
    <property type="entry name" value="GAL4"/>
    <property type="match status" value="1"/>
</dbReference>
<feature type="region of interest" description="Disordered" evidence="6">
    <location>
        <begin position="200"/>
        <end position="220"/>
    </location>
</feature>
<dbReference type="Gene3D" id="4.10.240.10">
    <property type="entry name" value="Zn(2)-C6 fungal-type DNA-binding domain"/>
    <property type="match status" value="1"/>
</dbReference>
<dbReference type="GO" id="GO:0008270">
    <property type="term" value="F:zinc ion binding"/>
    <property type="evidence" value="ECO:0007669"/>
    <property type="project" value="InterPro"/>
</dbReference>
<organism evidence="8 9">
    <name type="scientific">Aspergillus sclerotialis</name>
    <dbReference type="NCBI Taxonomy" id="2070753"/>
    <lineage>
        <taxon>Eukaryota</taxon>
        <taxon>Fungi</taxon>
        <taxon>Dikarya</taxon>
        <taxon>Ascomycota</taxon>
        <taxon>Pezizomycotina</taxon>
        <taxon>Eurotiomycetes</taxon>
        <taxon>Eurotiomycetidae</taxon>
        <taxon>Eurotiales</taxon>
        <taxon>Aspergillaceae</taxon>
        <taxon>Aspergillus</taxon>
        <taxon>Aspergillus subgen. Polypaecilum</taxon>
    </lineage>
</organism>
<name>A0A3A2ZNY6_9EURO</name>
<dbReference type="PANTHER" id="PTHR37534">
    <property type="entry name" value="TRANSCRIPTIONAL ACTIVATOR PROTEIN UGA3"/>
    <property type="match status" value="1"/>
</dbReference>
<keyword evidence="9" id="KW-1185">Reference proteome</keyword>
<gene>
    <name evidence="8" type="ORF">PHISCL_02761</name>
</gene>
<dbReference type="PROSITE" id="PS50048">
    <property type="entry name" value="ZN2_CY6_FUNGAL_2"/>
    <property type="match status" value="1"/>
</dbReference>
<reference evidence="9" key="1">
    <citation type="submission" date="2017-02" db="EMBL/GenBank/DDBJ databases">
        <authorList>
            <person name="Tafer H."/>
            <person name="Lopandic K."/>
        </authorList>
    </citation>
    <scope>NUCLEOTIDE SEQUENCE [LARGE SCALE GENOMIC DNA]</scope>
    <source>
        <strain evidence="9">CBS 366.77</strain>
    </source>
</reference>
<accession>A0A3A2ZNY6</accession>
<comment type="caution">
    <text evidence="8">The sequence shown here is derived from an EMBL/GenBank/DDBJ whole genome shotgun (WGS) entry which is preliminary data.</text>
</comment>
<evidence type="ECO:0000313" key="9">
    <source>
        <dbReference type="Proteomes" id="UP000266188"/>
    </source>
</evidence>
<feature type="region of interest" description="Disordered" evidence="6">
    <location>
        <begin position="116"/>
        <end position="139"/>
    </location>
</feature>
<dbReference type="InterPro" id="IPR001138">
    <property type="entry name" value="Zn2Cys6_DnaBD"/>
</dbReference>
<feature type="domain" description="Zn(2)-C6 fungal-type" evidence="7">
    <location>
        <begin position="20"/>
        <end position="48"/>
    </location>
</feature>
<evidence type="ECO:0000256" key="3">
    <source>
        <dbReference type="ARBA" id="ARBA00023125"/>
    </source>
</evidence>
<dbReference type="Proteomes" id="UP000266188">
    <property type="component" value="Unassembled WGS sequence"/>
</dbReference>
<dbReference type="Pfam" id="PF11951">
    <property type="entry name" value="Fungal_trans_2"/>
    <property type="match status" value="1"/>
</dbReference>
<evidence type="ECO:0000256" key="1">
    <source>
        <dbReference type="ARBA" id="ARBA00004123"/>
    </source>
</evidence>
<dbReference type="PANTHER" id="PTHR37534:SF7">
    <property type="entry name" value="TRANSCRIPTIONAL ACTIVATOR PROTEIN UGA3"/>
    <property type="match status" value="1"/>
</dbReference>
<evidence type="ECO:0000256" key="6">
    <source>
        <dbReference type="SAM" id="MobiDB-lite"/>
    </source>
</evidence>
<keyword evidence="2" id="KW-0805">Transcription regulation</keyword>
<evidence type="ECO:0000256" key="4">
    <source>
        <dbReference type="ARBA" id="ARBA00023163"/>
    </source>
</evidence>
<comment type="subcellular location">
    <subcellularLocation>
        <location evidence="1">Nucleus</location>
    </subcellularLocation>
</comment>
<proteinExistence type="predicted"/>
<evidence type="ECO:0000313" key="8">
    <source>
        <dbReference type="EMBL" id="RJE24929.1"/>
    </source>
</evidence>
<dbReference type="SUPFAM" id="SSF57701">
    <property type="entry name" value="Zn2/Cys6 DNA-binding domain"/>
    <property type="match status" value="1"/>
</dbReference>
<dbReference type="GO" id="GO:0005634">
    <property type="term" value="C:nucleus"/>
    <property type="evidence" value="ECO:0007669"/>
    <property type="project" value="UniProtKB-SubCell"/>
</dbReference>
<dbReference type="PROSITE" id="PS00463">
    <property type="entry name" value="ZN2_CY6_FUNGAL_1"/>
    <property type="match status" value="1"/>
</dbReference>
<dbReference type="OrthoDB" id="3477330at2759"/>
<feature type="region of interest" description="Disordered" evidence="6">
    <location>
        <begin position="175"/>
        <end position="194"/>
    </location>
</feature>
<dbReference type="Pfam" id="PF00172">
    <property type="entry name" value="Zn_clus"/>
    <property type="match status" value="1"/>
</dbReference>
<dbReference type="CDD" id="cd00067">
    <property type="entry name" value="GAL4"/>
    <property type="match status" value="1"/>
</dbReference>
<keyword evidence="4" id="KW-0804">Transcription</keyword>
<sequence length="607" mass="67493">MVMASSAGSRPKQRTKTFTGCWTCRSRHVKCDEQRPHCQKCLRNGWQCQGYNIRLEWSEESGGSASQKRRRANPMTLPPEQCLSSKALTAAIAELDNHSNASVPYENGPFSVFPVSAPGPLSKSGTEAGPPSDSGISTADTSMNLEFLCSDSQDTPMSTRPSSNDLPQFDYRQAELSKHSSELSKSPVVSPCNDFGSQTVSVPSNFDRRSPDVHSPPPLLKTLGESEALSLIQSVKPYTISMPEIELVHHWVTFISGNVLLIDTPDNPCRTIFVPMALQGAKSRNTESNMQRTIFHAICSASAFSLYHLRKDENYHSLALTHDQQALQHLRYNLNHCTSVNEATLAAILACLTAEAISGRRHRWRTHLVGVHALLEKGLDPSWSQNASTSSMLQSYLSVSSLCNLRLSSHLLSLLDGPPEMSDYLERAHGMTKPLVRFLANLTDKLQSEKPVTAEELDDLESQLYQSFPHLTTSDTQNAELIQHAVNAFYYATVIYFRRTLRRVPSANVQDLVEKAVENLETAEALSRGRGGTAYNWPSLVVAAECGNTGLQDRMLTWFHLKRRHGLHSISAIRDLVTVLWQRRTAAGSDVHWQDVANEENFDIMFV</sequence>
<dbReference type="InterPro" id="IPR036864">
    <property type="entry name" value="Zn2-C6_fun-type_DNA-bd_sf"/>
</dbReference>
<evidence type="ECO:0000256" key="5">
    <source>
        <dbReference type="ARBA" id="ARBA00023242"/>
    </source>
</evidence>
<dbReference type="GO" id="GO:0045944">
    <property type="term" value="P:positive regulation of transcription by RNA polymerase II"/>
    <property type="evidence" value="ECO:0007669"/>
    <property type="project" value="TreeGrafter"/>
</dbReference>
<evidence type="ECO:0000259" key="7">
    <source>
        <dbReference type="PROSITE" id="PS50048"/>
    </source>
</evidence>
<feature type="region of interest" description="Disordered" evidence="6">
    <location>
        <begin position="59"/>
        <end position="80"/>
    </location>
</feature>
<dbReference type="GO" id="GO:0000976">
    <property type="term" value="F:transcription cis-regulatory region binding"/>
    <property type="evidence" value="ECO:0007669"/>
    <property type="project" value="TreeGrafter"/>
</dbReference>
<dbReference type="EMBL" id="MVGC01000064">
    <property type="protein sequence ID" value="RJE24929.1"/>
    <property type="molecule type" value="Genomic_DNA"/>
</dbReference>
<dbReference type="InterPro" id="IPR021858">
    <property type="entry name" value="Fun_TF"/>
</dbReference>